<dbReference type="Pfam" id="PF00440">
    <property type="entry name" value="TetR_N"/>
    <property type="match status" value="1"/>
</dbReference>
<dbReference type="InterPro" id="IPR001647">
    <property type="entry name" value="HTH_TetR"/>
</dbReference>
<evidence type="ECO:0000313" key="7">
    <source>
        <dbReference type="Proteomes" id="UP000295238"/>
    </source>
</evidence>
<sequence length="234" mass="25947">MTSKALKTAAAKEVASSAGRFAAGEDPAKREQIIEGAKRVFLKLGFDAASMNDITREAGVSKGTIYVYFQNKEDLFAAMVDRERTVFLNAVRTALDGTEDIKTGLYEFGIAFVTHMTDEKVITAMRTVLGVRERMPVLCQRFFKGPENLRTVMRNFLERHVVAGALSIDDIDLAAGQFLDLASGSFFKLRLFGTLEATPPREEMDRVIHGAVRVFMAAYGRHDESVTKKLPEQA</sequence>
<reference evidence="6 7" key="1">
    <citation type="submission" date="2019-03" db="EMBL/GenBank/DDBJ databases">
        <title>Rhizobium sp. nov., an bacterium isolated from biocrust in Mu Us Desert.</title>
        <authorList>
            <person name="Lixiong L."/>
        </authorList>
    </citation>
    <scope>NUCLEOTIDE SEQUENCE [LARGE SCALE GENOMIC DNA]</scope>
    <source>
        <strain evidence="6 7">SPY-1</strain>
    </source>
</reference>
<dbReference type="PROSITE" id="PS01081">
    <property type="entry name" value="HTH_TETR_1"/>
    <property type="match status" value="1"/>
</dbReference>
<dbReference type="InterPro" id="IPR039536">
    <property type="entry name" value="TetR_C_Proteobacteria"/>
</dbReference>
<comment type="caution">
    <text evidence="6">The sequence shown here is derived from an EMBL/GenBank/DDBJ whole genome shotgun (WGS) entry which is preliminary data.</text>
</comment>
<dbReference type="AlphaFoldDB" id="A0A4R5UNL0"/>
<dbReference type="Gene3D" id="1.10.357.10">
    <property type="entry name" value="Tetracycline Repressor, domain 2"/>
    <property type="match status" value="1"/>
</dbReference>
<gene>
    <name evidence="6" type="ORF">E2F50_05115</name>
</gene>
<evidence type="ECO:0000256" key="3">
    <source>
        <dbReference type="ARBA" id="ARBA00023163"/>
    </source>
</evidence>
<keyword evidence="3" id="KW-0804">Transcription</keyword>
<evidence type="ECO:0000256" key="1">
    <source>
        <dbReference type="ARBA" id="ARBA00023015"/>
    </source>
</evidence>
<feature type="domain" description="HTH tetR-type" evidence="5">
    <location>
        <begin position="27"/>
        <end position="87"/>
    </location>
</feature>
<proteinExistence type="predicted"/>
<dbReference type="PANTHER" id="PTHR30055:SF146">
    <property type="entry name" value="HTH-TYPE TRANSCRIPTIONAL DUAL REGULATOR CECR"/>
    <property type="match status" value="1"/>
</dbReference>
<evidence type="ECO:0000256" key="4">
    <source>
        <dbReference type="PROSITE-ProRule" id="PRU00335"/>
    </source>
</evidence>
<dbReference type="PRINTS" id="PR00455">
    <property type="entry name" value="HTHTETR"/>
</dbReference>
<dbReference type="GO" id="GO:0000976">
    <property type="term" value="F:transcription cis-regulatory region binding"/>
    <property type="evidence" value="ECO:0007669"/>
    <property type="project" value="TreeGrafter"/>
</dbReference>
<dbReference type="PROSITE" id="PS50977">
    <property type="entry name" value="HTH_TETR_2"/>
    <property type="match status" value="1"/>
</dbReference>
<dbReference type="GO" id="GO:0003700">
    <property type="term" value="F:DNA-binding transcription factor activity"/>
    <property type="evidence" value="ECO:0007669"/>
    <property type="project" value="TreeGrafter"/>
</dbReference>
<dbReference type="OrthoDB" id="9816431at2"/>
<dbReference type="FunFam" id="1.10.10.60:FF:000141">
    <property type="entry name" value="TetR family transcriptional regulator"/>
    <property type="match status" value="1"/>
</dbReference>
<keyword evidence="2 4" id="KW-0238">DNA-binding</keyword>
<dbReference type="PANTHER" id="PTHR30055">
    <property type="entry name" value="HTH-TYPE TRANSCRIPTIONAL REGULATOR RUTR"/>
    <property type="match status" value="1"/>
</dbReference>
<protein>
    <submittedName>
        <fullName evidence="6">TetR/AcrR family transcriptional regulator</fullName>
    </submittedName>
</protein>
<dbReference type="SUPFAM" id="SSF46689">
    <property type="entry name" value="Homeodomain-like"/>
    <property type="match status" value="1"/>
</dbReference>
<dbReference type="Gene3D" id="1.10.10.60">
    <property type="entry name" value="Homeodomain-like"/>
    <property type="match status" value="1"/>
</dbReference>
<evidence type="ECO:0000313" key="6">
    <source>
        <dbReference type="EMBL" id="TDK39495.1"/>
    </source>
</evidence>
<dbReference type="InterPro" id="IPR009057">
    <property type="entry name" value="Homeodomain-like_sf"/>
</dbReference>
<dbReference type="RefSeq" id="WP_133314941.1">
    <property type="nucleotide sequence ID" value="NZ_SMTL01000001.1"/>
</dbReference>
<dbReference type="InterPro" id="IPR023772">
    <property type="entry name" value="DNA-bd_HTH_TetR-type_CS"/>
</dbReference>
<organism evidence="6 7">
    <name type="scientific">Rhizobium deserti</name>
    <dbReference type="NCBI Taxonomy" id="2547961"/>
    <lineage>
        <taxon>Bacteria</taxon>
        <taxon>Pseudomonadati</taxon>
        <taxon>Pseudomonadota</taxon>
        <taxon>Alphaproteobacteria</taxon>
        <taxon>Hyphomicrobiales</taxon>
        <taxon>Rhizobiaceae</taxon>
        <taxon>Rhizobium/Agrobacterium group</taxon>
        <taxon>Rhizobium</taxon>
    </lineage>
</organism>
<dbReference type="EMBL" id="SMTL01000001">
    <property type="protein sequence ID" value="TDK39495.1"/>
    <property type="molecule type" value="Genomic_DNA"/>
</dbReference>
<accession>A0A4R5UNL0</accession>
<evidence type="ECO:0000256" key="2">
    <source>
        <dbReference type="ARBA" id="ARBA00023125"/>
    </source>
</evidence>
<keyword evidence="7" id="KW-1185">Reference proteome</keyword>
<name>A0A4R5UNL0_9HYPH</name>
<keyword evidence="1" id="KW-0805">Transcription regulation</keyword>
<evidence type="ECO:0000259" key="5">
    <source>
        <dbReference type="PROSITE" id="PS50977"/>
    </source>
</evidence>
<dbReference type="InterPro" id="IPR050109">
    <property type="entry name" value="HTH-type_TetR-like_transc_reg"/>
</dbReference>
<dbReference type="Pfam" id="PF14246">
    <property type="entry name" value="TetR_C_7"/>
    <property type="match status" value="1"/>
</dbReference>
<feature type="DNA-binding region" description="H-T-H motif" evidence="4">
    <location>
        <begin position="50"/>
        <end position="69"/>
    </location>
</feature>
<dbReference type="Proteomes" id="UP000295238">
    <property type="component" value="Unassembled WGS sequence"/>
</dbReference>